<protein>
    <submittedName>
        <fullName evidence="1">Uncharacterized protein</fullName>
    </submittedName>
</protein>
<sequence length="341" mass="37619">MSTEVVESTPASSPKLYNYYTSTDKKPLSTLPAADLEAATAAITKILKSDAAKNCMPNLIEGPEFAIDTGAGWSISLEQPPAVTKDTLAKYTRAVDKLDLSNIPVDSKILQEYESAPADSPYKHHRLLEIVTTALHHFAIHIYTTANPPPTSIPVNDFIPPPYPVVAHSQYYASKPWKKLYDLKAVGFWAEALIFGGVVYFDRKPYSPKADNQEEDDEETYTGIWLHGLPNAYTETLWRVPDDVVTKALEEASLPFDISAAAADAKAEAEEGESDGLLGLQEAQEEHLIYREPFLANKEAYTGEHGDEVVGLSDEDLAEIQAMRAEREVSEGVSKLELKEF</sequence>
<organism evidence="1 2">
    <name type="scientific">Orbilia brochopaga</name>
    <dbReference type="NCBI Taxonomy" id="3140254"/>
    <lineage>
        <taxon>Eukaryota</taxon>
        <taxon>Fungi</taxon>
        <taxon>Dikarya</taxon>
        <taxon>Ascomycota</taxon>
        <taxon>Pezizomycotina</taxon>
        <taxon>Orbiliomycetes</taxon>
        <taxon>Orbiliales</taxon>
        <taxon>Orbiliaceae</taxon>
        <taxon>Orbilia</taxon>
    </lineage>
</organism>
<proteinExistence type="predicted"/>
<keyword evidence="2" id="KW-1185">Reference proteome</keyword>
<comment type="caution">
    <text evidence="1">The sequence shown here is derived from an EMBL/GenBank/DDBJ whole genome shotgun (WGS) entry which is preliminary data.</text>
</comment>
<dbReference type="EMBL" id="JAVHNQ010000004">
    <property type="protein sequence ID" value="KAK6349487.1"/>
    <property type="molecule type" value="Genomic_DNA"/>
</dbReference>
<dbReference type="AlphaFoldDB" id="A0AAV9UVI2"/>
<name>A0AAV9UVI2_9PEZI</name>
<gene>
    <name evidence="1" type="ORF">TWF696_005771</name>
</gene>
<reference evidence="1 2" key="1">
    <citation type="submission" date="2019-10" db="EMBL/GenBank/DDBJ databases">
        <authorList>
            <person name="Palmer J.M."/>
        </authorList>
    </citation>
    <scope>NUCLEOTIDE SEQUENCE [LARGE SCALE GENOMIC DNA]</scope>
    <source>
        <strain evidence="1 2">TWF696</strain>
    </source>
</reference>
<dbReference type="Proteomes" id="UP001375240">
    <property type="component" value="Unassembled WGS sequence"/>
</dbReference>
<accession>A0AAV9UVI2</accession>
<evidence type="ECO:0000313" key="2">
    <source>
        <dbReference type="Proteomes" id="UP001375240"/>
    </source>
</evidence>
<evidence type="ECO:0000313" key="1">
    <source>
        <dbReference type="EMBL" id="KAK6349487.1"/>
    </source>
</evidence>